<keyword evidence="1" id="KW-1133">Transmembrane helix</keyword>
<keyword evidence="1" id="KW-0472">Membrane</keyword>
<comment type="caution">
    <text evidence="2">The sequence shown here is derived from an EMBL/GenBank/DDBJ whole genome shotgun (WGS) entry which is preliminary data.</text>
</comment>
<feature type="transmembrane region" description="Helical" evidence="1">
    <location>
        <begin position="12"/>
        <end position="30"/>
    </location>
</feature>
<dbReference type="EMBL" id="JADOXO010000272">
    <property type="protein sequence ID" value="KAF9807492.1"/>
    <property type="molecule type" value="Genomic_DNA"/>
</dbReference>
<evidence type="ECO:0000256" key="1">
    <source>
        <dbReference type="SAM" id="Phobius"/>
    </source>
</evidence>
<dbReference type="Proteomes" id="UP000639403">
    <property type="component" value="Unassembled WGS sequence"/>
</dbReference>
<keyword evidence="1" id="KW-0812">Transmembrane</keyword>
<reference evidence="2" key="2">
    <citation type="journal article" name="Front. Microbiol.">
        <title>Degradative Capacity of Two Strains of Rhodonia placenta: From Phenotype to Genotype.</title>
        <authorList>
            <person name="Kolle M."/>
            <person name="Horta M.A.C."/>
            <person name="Nowrousian M."/>
            <person name="Ohm R.A."/>
            <person name="Benz J.P."/>
            <person name="Pilgard A."/>
        </authorList>
    </citation>
    <scope>NUCLEOTIDE SEQUENCE</scope>
    <source>
        <strain evidence="2">FPRL280</strain>
    </source>
</reference>
<organism evidence="2 3">
    <name type="scientific">Rhodonia placenta</name>
    <dbReference type="NCBI Taxonomy" id="104341"/>
    <lineage>
        <taxon>Eukaryota</taxon>
        <taxon>Fungi</taxon>
        <taxon>Dikarya</taxon>
        <taxon>Basidiomycota</taxon>
        <taxon>Agaricomycotina</taxon>
        <taxon>Agaricomycetes</taxon>
        <taxon>Polyporales</taxon>
        <taxon>Adustoporiaceae</taxon>
        <taxon>Rhodonia</taxon>
    </lineage>
</organism>
<sequence>MSSATADLIQRILSAGTTFLGALVFGAQLINNNSLSTQLASTRELVRKIEDFTRRVQPHERDKIERGQPSYFKNLEKTLQGLNLQLDEIELSLIESDRYTGLAREYGPAIASCNQLKNDVKVILATLGNAHADLLKTTNAIRARFLETDGDNDSQDNTGATASLGAIMVHPVDQSNILPVLSSDRPSASSLVLVEQSNIPVVPRSAPEVSLLI</sequence>
<proteinExistence type="predicted"/>
<dbReference type="AlphaFoldDB" id="A0A8H7NWR2"/>
<protein>
    <submittedName>
        <fullName evidence="2">Uncharacterized protein</fullName>
    </submittedName>
</protein>
<reference evidence="2" key="1">
    <citation type="submission" date="2020-11" db="EMBL/GenBank/DDBJ databases">
        <authorList>
            <person name="Koelle M."/>
            <person name="Horta M.A.C."/>
            <person name="Nowrousian M."/>
            <person name="Ohm R.A."/>
            <person name="Benz P."/>
            <person name="Pilgard A."/>
        </authorList>
    </citation>
    <scope>NUCLEOTIDE SEQUENCE</scope>
    <source>
        <strain evidence="2">FPRL280</strain>
    </source>
</reference>
<accession>A0A8H7NWR2</accession>
<evidence type="ECO:0000313" key="3">
    <source>
        <dbReference type="Proteomes" id="UP000639403"/>
    </source>
</evidence>
<name>A0A8H7NWR2_9APHY</name>
<evidence type="ECO:0000313" key="2">
    <source>
        <dbReference type="EMBL" id="KAF9807492.1"/>
    </source>
</evidence>
<gene>
    <name evidence="2" type="ORF">IEO21_08188</name>
</gene>